<sequence>MVALDEITDALRHEAELAHRVRLEELVEAVRKTLEEPSSANEKVAQIKALLAAQDYRAQEQARQREPGGPSSSSGDGSRREGCSI</sequence>
<comment type="caution">
    <text evidence="2">The sequence shown here is derived from an EMBL/GenBank/DDBJ whole genome shotgun (WGS) entry which is preliminary data.</text>
</comment>
<feature type="region of interest" description="Disordered" evidence="1">
    <location>
        <begin position="56"/>
        <end position="85"/>
    </location>
</feature>
<evidence type="ECO:0000256" key="1">
    <source>
        <dbReference type="SAM" id="MobiDB-lite"/>
    </source>
</evidence>
<gene>
    <name evidence="2" type="ORF">E4K65_44685</name>
</gene>
<keyword evidence="3" id="KW-1185">Reference proteome</keyword>
<organism evidence="2 3">
    <name type="scientific">Bradyrhizobium niftali</name>
    <dbReference type="NCBI Taxonomy" id="2560055"/>
    <lineage>
        <taxon>Bacteria</taxon>
        <taxon>Pseudomonadati</taxon>
        <taxon>Pseudomonadota</taxon>
        <taxon>Alphaproteobacteria</taxon>
        <taxon>Hyphomicrobiales</taxon>
        <taxon>Nitrobacteraceae</taxon>
        <taxon>Bradyrhizobium</taxon>
    </lineage>
</organism>
<reference evidence="2 3" key="1">
    <citation type="submission" date="2019-03" db="EMBL/GenBank/DDBJ databases">
        <title>Bradyrhizobium diversity isolated from nodules of Chamaecrista fasciculata.</title>
        <authorList>
            <person name="Klepa M.S."/>
            <person name="Urquiaga M.O."/>
            <person name="Hungria M."/>
            <person name="Delamuta J.R."/>
        </authorList>
    </citation>
    <scope>NUCLEOTIDE SEQUENCE [LARGE SCALE GENOMIC DNA]</scope>
    <source>
        <strain evidence="2 3">CNPSo 3448</strain>
    </source>
</reference>
<name>A0A4Y9L0L4_9BRAD</name>
<evidence type="ECO:0000313" key="2">
    <source>
        <dbReference type="EMBL" id="TFV36925.1"/>
    </source>
</evidence>
<dbReference type="AlphaFoldDB" id="A0A4Y9L0L4"/>
<dbReference type="EMBL" id="SPQT01000058">
    <property type="protein sequence ID" value="TFV36925.1"/>
    <property type="molecule type" value="Genomic_DNA"/>
</dbReference>
<feature type="compositionally biased region" description="Low complexity" evidence="1">
    <location>
        <begin position="67"/>
        <end position="76"/>
    </location>
</feature>
<proteinExistence type="predicted"/>
<dbReference type="RefSeq" id="WP_135179505.1">
    <property type="nucleotide sequence ID" value="NZ_SPQT01000058.1"/>
</dbReference>
<protein>
    <submittedName>
        <fullName evidence="2">Uncharacterized protein</fullName>
    </submittedName>
</protein>
<accession>A0A4Y9L0L4</accession>
<dbReference type="Proteomes" id="UP000297966">
    <property type="component" value="Unassembled WGS sequence"/>
</dbReference>
<evidence type="ECO:0000313" key="3">
    <source>
        <dbReference type="Proteomes" id="UP000297966"/>
    </source>
</evidence>
<feature type="compositionally biased region" description="Basic and acidic residues" evidence="1">
    <location>
        <begin position="57"/>
        <end position="66"/>
    </location>
</feature>